<evidence type="ECO:0000313" key="7">
    <source>
        <dbReference type="Proteomes" id="UP000218209"/>
    </source>
</evidence>
<accession>A0A1X6PJ06</accession>
<evidence type="ECO:0000259" key="5">
    <source>
        <dbReference type="PROSITE" id="PS50865"/>
    </source>
</evidence>
<keyword evidence="1" id="KW-0479">Metal-binding</keyword>
<dbReference type="InterPro" id="IPR002893">
    <property type="entry name" value="Znf_MYND"/>
</dbReference>
<reference evidence="6 7" key="1">
    <citation type="submission" date="2017-03" db="EMBL/GenBank/DDBJ databases">
        <title>WGS assembly of Porphyra umbilicalis.</title>
        <authorList>
            <person name="Brawley S.H."/>
            <person name="Blouin N.A."/>
            <person name="Ficko-Blean E."/>
            <person name="Wheeler G.L."/>
            <person name="Lohr M."/>
            <person name="Goodson H.V."/>
            <person name="Jenkins J.W."/>
            <person name="Blaby-Haas C.E."/>
            <person name="Helliwell K.E."/>
            <person name="Chan C."/>
            <person name="Marriage T."/>
            <person name="Bhattacharya D."/>
            <person name="Klein A.S."/>
            <person name="Badis Y."/>
            <person name="Brodie J."/>
            <person name="Cao Y."/>
            <person name="Collen J."/>
            <person name="Dittami S.M."/>
            <person name="Gachon C.M."/>
            <person name="Green B.R."/>
            <person name="Karpowicz S."/>
            <person name="Kim J.W."/>
            <person name="Kudahl U."/>
            <person name="Lin S."/>
            <person name="Michel G."/>
            <person name="Mittag M."/>
            <person name="Olson B.J."/>
            <person name="Pangilinan J."/>
            <person name="Peng Y."/>
            <person name="Qiu H."/>
            <person name="Shu S."/>
            <person name="Singer J.T."/>
            <person name="Smith A.G."/>
            <person name="Sprecher B.N."/>
            <person name="Wagner V."/>
            <person name="Wang W."/>
            <person name="Wang Z.-Y."/>
            <person name="Yan J."/>
            <person name="Yarish C."/>
            <person name="Zoeuner-Riek S."/>
            <person name="Zhuang Y."/>
            <person name="Zou Y."/>
            <person name="Lindquist E.A."/>
            <person name="Grimwood J."/>
            <person name="Barry K."/>
            <person name="Rokhsar D.S."/>
            <person name="Schmutz J."/>
            <person name="Stiller J.W."/>
            <person name="Grossman A.R."/>
            <person name="Prochnik S.E."/>
        </authorList>
    </citation>
    <scope>NUCLEOTIDE SEQUENCE [LARGE SCALE GENOMIC DNA]</scope>
    <source>
        <strain evidence="6">4086291</strain>
    </source>
</reference>
<proteinExistence type="predicted"/>
<organism evidence="6 7">
    <name type="scientific">Porphyra umbilicalis</name>
    <name type="common">Purple laver</name>
    <name type="synonym">Red alga</name>
    <dbReference type="NCBI Taxonomy" id="2786"/>
    <lineage>
        <taxon>Eukaryota</taxon>
        <taxon>Rhodophyta</taxon>
        <taxon>Bangiophyceae</taxon>
        <taxon>Bangiales</taxon>
        <taxon>Bangiaceae</taxon>
        <taxon>Porphyra</taxon>
    </lineage>
</organism>
<evidence type="ECO:0000256" key="2">
    <source>
        <dbReference type="ARBA" id="ARBA00022771"/>
    </source>
</evidence>
<dbReference type="AlphaFoldDB" id="A0A1X6PJ06"/>
<dbReference type="Proteomes" id="UP000218209">
    <property type="component" value="Unassembled WGS sequence"/>
</dbReference>
<dbReference type="PROSITE" id="PS50865">
    <property type="entry name" value="ZF_MYND_2"/>
    <property type="match status" value="1"/>
</dbReference>
<gene>
    <name evidence="6" type="ORF">BU14_0032s0085</name>
</gene>
<dbReference type="PROSITE" id="PS01360">
    <property type="entry name" value="ZF_MYND_1"/>
    <property type="match status" value="1"/>
</dbReference>
<keyword evidence="7" id="KW-1185">Reference proteome</keyword>
<feature type="domain" description="MYND-type" evidence="5">
    <location>
        <begin position="441"/>
        <end position="486"/>
    </location>
</feature>
<dbReference type="SUPFAM" id="SSF144232">
    <property type="entry name" value="HIT/MYND zinc finger-like"/>
    <property type="match status" value="1"/>
</dbReference>
<evidence type="ECO:0000313" key="6">
    <source>
        <dbReference type="EMBL" id="OSX80827.1"/>
    </source>
</evidence>
<dbReference type="Pfam" id="PF01753">
    <property type="entry name" value="zf-MYND"/>
    <property type="match status" value="1"/>
</dbReference>
<dbReference type="GO" id="GO:0008270">
    <property type="term" value="F:zinc ion binding"/>
    <property type="evidence" value="ECO:0007669"/>
    <property type="project" value="UniProtKB-KW"/>
</dbReference>
<keyword evidence="2 4" id="KW-0863">Zinc-finger</keyword>
<dbReference type="EMBL" id="KV918768">
    <property type="protein sequence ID" value="OSX80827.1"/>
    <property type="molecule type" value="Genomic_DNA"/>
</dbReference>
<keyword evidence="3" id="KW-0862">Zinc</keyword>
<name>A0A1X6PJ06_PORUM</name>
<protein>
    <recommendedName>
        <fullName evidence="5">MYND-type domain-containing protein</fullName>
    </recommendedName>
</protein>
<evidence type="ECO:0000256" key="1">
    <source>
        <dbReference type="ARBA" id="ARBA00022723"/>
    </source>
</evidence>
<evidence type="ECO:0000256" key="4">
    <source>
        <dbReference type="PROSITE-ProRule" id="PRU00134"/>
    </source>
</evidence>
<dbReference type="OrthoDB" id="5945798at2759"/>
<sequence>MASSVSPVLREYGHVVDDGGCFPDVQKVISFLNPDTCHALLSDASSAKAMVENLSAKARSLMDHHDAHGNVPMDLFSRASMRTRSIDVATAACHCGDDALLDAFLAALPYLYTPGCLRSDPCSVLGAVWALALDELLFRTAERAINDPPTLDRCSCACGPPDNDGVDRSRIVRLAAEVQLLRLSAEWMCVTVFRRCRGMMGCDGPGLSLAVFAVTCPRLLLSAVPGLVDTVLAEAAALMAAVPAADAEPHLRFLLRTLRGVVSVDPGRLRRSPGAARTLADMYRYLTADPGRGCIHEAAAITDTVLALLCVVGGSPSALAASPTALDLLVDFCGPRPPVAVDPSAVRVAASLALHVATQSLASGSRTVPAPLVAARATWVSFARRARHDVAAAAAAAALADVTSAASTSAAHRGGTPVTTPWSPAPFPPACLQRLIPAERCWSCGNGHMAGRPEKTLAKCSGCGVGTYCGPACAKASWKADHKRTCAGWAAYGATRAAALVCLDARAGAGGTSGDGRLGTMSNAARNRAGVYATVQEDLSGHWATDWTWPAARAREVEAAGLQLRDVVALVERATGAVVLAPSAAYAHWAGPAPAALLDGALGKHGGRVLRVVHRVHPPHVQVFGPRSLGLVGGGPPAERSMAA</sequence>
<evidence type="ECO:0000256" key="3">
    <source>
        <dbReference type="ARBA" id="ARBA00022833"/>
    </source>
</evidence>
<dbReference type="Gene3D" id="6.10.140.2220">
    <property type="match status" value="1"/>
</dbReference>